<evidence type="ECO:0000313" key="9">
    <source>
        <dbReference type="Proteomes" id="UP000218022"/>
    </source>
</evidence>
<dbReference type="RefSeq" id="WP_096725853.1">
    <property type="nucleotide sequence ID" value="NZ_MTZV01000006.1"/>
</dbReference>
<dbReference type="Pfam" id="PF02525">
    <property type="entry name" value="Flavodoxin_2"/>
    <property type="match status" value="1"/>
</dbReference>
<dbReference type="GO" id="GO:0016652">
    <property type="term" value="F:oxidoreductase activity, acting on NAD(P)H as acceptor"/>
    <property type="evidence" value="ECO:0007669"/>
    <property type="project" value="UniProtKB-UniRule"/>
</dbReference>
<sequence length="210" mass="22346">MSKLLHLDTSIQTSNSVSRRLSAAIVDKLKNADEDLDITYRDLAAHPLPHLTEPVFAVHVQSADASGLNPEQRDDIAESANVLAEFQAADTIVIGLAFYNYSIPSSLKVWIDRVVVAGKTFSFGSGAGPVGLAAGKRVIVAIARGGVYAEGSPSAHREHAETYLRHIFALIGINDLEVIVAEGLVFGPEASAASEQMAMNRIDALPVMAI</sequence>
<keyword evidence="2 6" id="KW-0288">FMN</keyword>
<dbReference type="GO" id="GO:0009055">
    <property type="term" value="F:electron transfer activity"/>
    <property type="evidence" value="ECO:0007669"/>
    <property type="project" value="UniProtKB-UniRule"/>
</dbReference>
<comment type="caution">
    <text evidence="8">The sequence shown here is derived from an EMBL/GenBank/DDBJ whole genome shotgun (WGS) entry which is preliminary data.</text>
</comment>
<dbReference type="InterPro" id="IPR023048">
    <property type="entry name" value="NADH:quinone_OxRdtase_FMN_depd"/>
</dbReference>
<comment type="caution">
    <text evidence="6">Lacks conserved residue(s) required for the propagation of feature annotation.</text>
</comment>
<dbReference type="OrthoDB" id="9787136at2"/>
<comment type="function">
    <text evidence="6">Also exhibits azoreductase activity. Catalyzes the reductive cleavage of the azo bond in aromatic azo compounds to the corresponding amines.</text>
</comment>
<feature type="domain" description="Flavodoxin-like fold" evidence="7">
    <location>
        <begin position="2"/>
        <end position="203"/>
    </location>
</feature>
<dbReference type="InterPro" id="IPR050104">
    <property type="entry name" value="FMN-dep_NADH:Q_OxRdtase_AzoR1"/>
</dbReference>
<dbReference type="SUPFAM" id="SSF52218">
    <property type="entry name" value="Flavoproteins"/>
    <property type="match status" value="1"/>
</dbReference>
<keyword evidence="3 6" id="KW-0560">Oxidoreductase</keyword>
<comment type="catalytic activity">
    <reaction evidence="6">
        <text>2 a quinone + NADH + H(+) = 2 a 1,4-benzosemiquinone + NAD(+)</text>
        <dbReference type="Rhea" id="RHEA:65952"/>
        <dbReference type="ChEBI" id="CHEBI:15378"/>
        <dbReference type="ChEBI" id="CHEBI:57540"/>
        <dbReference type="ChEBI" id="CHEBI:57945"/>
        <dbReference type="ChEBI" id="CHEBI:132124"/>
        <dbReference type="ChEBI" id="CHEBI:134225"/>
    </reaction>
</comment>
<dbReference type="PANTHER" id="PTHR43741">
    <property type="entry name" value="FMN-DEPENDENT NADH-AZOREDUCTASE 1"/>
    <property type="match status" value="1"/>
</dbReference>
<dbReference type="HAMAP" id="MF_01216">
    <property type="entry name" value="Azoreductase_type1"/>
    <property type="match status" value="1"/>
</dbReference>
<name>A0A2A4EU93_9BURK</name>
<feature type="binding site" evidence="6">
    <location>
        <position position="10"/>
    </location>
    <ligand>
        <name>FMN</name>
        <dbReference type="ChEBI" id="CHEBI:58210"/>
    </ligand>
</feature>
<comment type="catalytic activity">
    <reaction evidence="5">
        <text>N,N-dimethyl-1,4-phenylenediamine + anthranilate + 2 NAD(+) = 2-(4-dimethylaminophenyl)diazenylbenzoate + 2 NADH + 2 H(+)</text>
        <dbReference type="Rhea" id="RHEA:55872"/>
        <dbReference type="ChEBI" id="CHEBI:15378"/>
        <dbReference type="ChEBI" id="CHEBI:15783"/>
        <dbReference type="ChEBI" id="CHEBI:16567"/>
        <dbReference type="ChEBI" id="CHEBI:57540"/>
        <dbReference type="ChEBI" id="CHEBI:57945"/>
        <dbReference type="ChEBI" id="CHEBI:71579"/>
        <dbReference type="EC" id="1.7.1.17"/>
    </reaction>
    <physiologicalReaction direction="right-to-left" evidence="5">
        <dbReference type="Rhea" id="RHEA:55874"/>
    </physiologicalReaction>
</comment>
<evidence type="ECO:0000256" key="1">
    <source>
        <dbReference type="ARBA" id="ARBA00022630"/>
    </source>
</evidence>
<evidence type="ECO:0000256" key="6">
    <source>
        <dbReference type="HAMAP-Rule" id="MF_01216"/>
    </source>
</evidence>
<comment type="cofactor">
    <cofactor evidence="6">
        <name>FMN</name>
        <dbReference type="ChEBI" id="CHEBI:58210"/>
    </cofactor>
    <text evidence="6">Binds 1 FMN per subunit.</text>
</comment>
<dbReference type="EMBL" id="MTZV01000006">
    <property type="protein sequence ID" value="PCE23978.1"/>
    <property type="molecule type" value="Genomic_DNA"/>
</dbReference>
<evidence type="ECO:0000256" key="5">
    <source>
        <dbReference type="ARBA" id="ARBA00048542"/>
    </source>
</evidence>
<evidence type="ECO:0000256" key="3">
    <source>
        <dbReference type="ARBA" id="ARBA00023002"/>
    </source>
</evidence>
<accession>A0A2A4EU93</accession>
<keyword evidence="4 6" id="KW-0520">NAD</keyword>
<dbReference type="Gene3D" id="3.40.50.360">
    <property type="match status" value="1"/>
</dbReference>
<dbReference type="EC" id="1.6.5.-" evidence="6"/>
<dbReference type="EC" id="1.7.1.17" evidence="6"/>
<organism evidence="8 9">
    <name type="scientific">Paraburkholderia acidicola</name>
    <dbReference type="NCBI Taxonomy" id="1912599"/>
    <lineage>
        <taxon>Bacteria</taxon>
        <taxon>Pseudomonadati</taxon>
        <taxon>Pseudomonadota</taxon>
        <taxon>Betaproteobacteria</taxon>
        <taxon>Burkholderiales</taxon>
        <taxon>Burkholderiaceae</taxon>
        <taxon>Paraburkholderia</taxon>
    </lineage>
</organism>
<dbReference type="InterPro" id="IPR003680">
    <property type="entry name" value="Flavodoxin_fold"/>
</dbReference>
<evidence type="ECO:0000256" key="2">
    <source>
        <dbReference type="ARBA" id="ARBA00022643"/>
    </source>
</evidence>
<evidence type="ECO:0000259" key="7">
    <source>
        <dbReference type="Pfam" id="PF02525"/>
    </source>
</evidence>
<dbReference type="GO" id="GO:0016655">
    <property type="term" value="F:oxidoreductase activity, acting on NAD(P)H, quinone or similar compound as acceptor"/>
    <property type="evidence" value="ECO:0007669"/>
    <property type="project" value="InterPro"/>
</dbReference>
<dbReference type="GO" id="GO:0010181">
    <property type="term" value="F:FMN binding"/>
    <property type="evidence" value="ECO:0007669"/>
    <property type="project" value="UniProtKB-UniRule"/>
</dbReference>
<keyword evidence="1 6" id="KW-0285">Flavoprotein</keyword>
<dbReference type="Proteomes" id="UP000218022">
    <property type="component" value="Unassembled WGS sequence"/>
</dbReference>
<comment type="similarity">
    <text evidence="6">Belongs to the azoreductase type 1 family.</text>
</comment>
<comment type="function">
    <text evidence="6">Quinone reductase that provides resistance to thiol-specific stress caused by electrophilic quinones.</text>
</comment>
<evidence type="ECO:0000313" key="8">
    <source>
        <dbReference type="EMBL" id="PCE23978.1"/>
    </source>
</evidence>
<feature type="binding site" evidence="6">
    <location>
        <begin position="16"/>
        <end position="18"/>
    </location>
    <ligand>
        <name>FMN</name>
        <dbReference type="ChEBI" id="CHEBI:58210"/>
    </ligand>
</feature>
<comment type="subunit">
    <text evidence="6">Homodimer.</text>
</comment>
<evidence type="ECO:0000256" key="4">
    <source>
        <dbReference type="ARBA" id="ARBA00023027"/>
    </source>
</evidence>
<reference evidence="8 9" key="1">
    <citation type="submission" date="2017-01" db="EMBL/GenBank/DDBJ databases">
        <title>Whole-Genome Shotgun Sequencing of Two beta-Proteobacterial Species in Search of the Bulgecin Biosynthetic Cluster.</title>
        <authorList>
            <person name="Horsman M.E."/>
            <person name="Marous D.R."/>
            <person name="Li R."/>
            <person name="Oliver R.A."/>
            <person name="Byun B."/>
            <person name="Emrich S.J."/>
            <person name="Boggess B."/>
            <person name="Townsend C.A."/>
            <person name="Mobashery S."/>
        </authorList>
    </citation>
    <scope>NUCLEOTIDE SEQUENCE [LARGE SCALE GENOMIC DNA]</scope>
    <source>
        <strain evidence="8 9">ATCC 31363</strain>
    </source>
</reference>
<dbReference type="InterPro" id="IPR029039">
    <property type="entry name" value="Flavoprotein-like_sf"/>
</dbReference>
<protein>
    <recommendedName>
        <fullName evidence="6">FMN dependent NADH:quinone oxidoreductase</fullName>
        <ecNumber evidence="6">1.6.5.-</ecNumber>
    </recommendedName>
    <alternativeName>
        <fullName evidence="6">Azo-dye reductase</fullName>
    </alternativeName>
    <alternativeName>
        <fullName evidence="6">FMN-dependent NADH-azo compound oxidoreductase</fullName>
    </alternativeName>
    <alternativeName>
        <fullName evidence="6">FMN-dependent NADH-azoreductase</fullName>
        <ecNumber evidence="6">1.7.1.17</ecNumber>
    </alternativeName>
</protein>
<proteinExistence type="inferred from homology"/>
<gene>
    <name evidence="6" type="primary">azoR</name>
    <name evidence="8" type="ORF">BWP39_30300</name>
</gene>
<dbReference type="AlphaFoldDB" id="A0A2A4EU93"/>
<dbReference type="PANTHER" id="PTHR43741:SF4">
    <property type="entry name" value="FMN-DEPENDENT NADH:QUINONE OXIDOREDUCTASE"/>
    <property type="match status" value="1"/>
</dbReference>